<dbReference type="Pfam" id="PF03572">
    <property type="entry name" value="Peptidase_S41"/>
    <property type="match status" value="1"/>
</dbReference>
<dbReference type="CDD" id="cd07560">
    <property type="entry name" value="Peptidase_S41_CPP"/>
    <property type="match status" value="1"/>
</dbReference>
<dbReference type="GO" id="GO:0006508">
    <property type="term" value="P:proteolysis"/>
    <property type="evidence" value="ECO:0007669"/>
    <property type="project" value="UniProtKB-KW"/>
</dbReference>
<dbReference type="NCBIfam" id="TIGR00225">
    <property type="entry name" value="prc"/>
    <property type="match status" value="1"/>
</dbReference>
<dbReference type="InterPro" id="IPR001478">
    <property type="entry name" value="PDZ"/>
</dbReference>
<proteinExistence type="inferred from homology"/>
<organism evidence="7 8">
    <name type="scientific">Aquirufa antheringensis</name>
    <dbReference type="NCBI Taxonomy" id="2516559"/>
    <lineage>
        <taxon>Bacteria</taxon>
        <taxon>Pseudomonadati</taxon>
        <taxon>Bacteroidota</taxon>
        <taxon>Cytophagia</taxon>
        <taxon>Cytophagales</taxon>
        <taxon>Flectobacillaceae</taxon>
        <taxon>Aquirufa</taxon>
    </lineage>
</organism>
<dbReference type="PANTHER" id="PTHR32060">
    <property type="entry name" value="TAIL-SPECIFIC PROTEASE"/>
    <property type="match status" value="1"/>
</dbReference>
<dbReference type="EMBL" id="SEWY01000001">
    <property type="protein sequence ID" value="TBH75552.1"/>
    <property type="molecule type" value="Genomic_DNA"/>
</dbReference>
<reference evidence="7 8" key="1">
    <citation type="submission" date="2019-02" db="EMBL/GenBank/DDBJ databases">
        <title>Genome of a new Bacteroidetes strain.</title>
        <authorList>
            <person name="Pitt A."/>
        </authorList>
    </citation>
    <scope>NUCLEOTIDE SEQUENCE [LARGE SCALE GENOMIC DNA]</scope>
    <source>
        <strain evidence="7 8">103A-SOEBACH</strain>
    </source>
</reference>
<name>A0A4Q9BGX0_9BACT</name>
<comment type="caution">
    <text evidence="7">The sequence shown here is derived from an EMBL/GenBank/DDBJ whole genome shotgun (WGS) entry which is preliminary data.</text>
</comment>
<dbReference type="SMART" id="SM00228">
    <property type="entry name" value="PDZ"/>
    <property type="match status" value="1"/>
</dbReference>
<dbReference type="RefSeq" id="WP_130922660.1">
    <property type="nucleotide sequence ID" value="NZ_JAANOL010000005.1"/>
</dbReference>
<keyword evidence="2 5" id="KW-0645">Protease</keyword>
<feature type="domain" description="PDZ" evidence="6">
    <location>
        <begin position="83"/>
        <end position="172"/>
    </location>
</feature>
<dbReference type="GO" id="GO:0004175">
    <property type="term" value="F:endopeptidase activity"/>
    <property type="evidence" value="ECO:0007669"/>
    <property type="project" value="TreeGrafter"/>
</dbReference>
<dbReference type="GO" id="GO:0007165">
    <property type="term" value="P:signal transduction"/>
    <property type="evidence" value="ECO:0007669"/>
    <property type="project" value="TreeGrafter"/>
</dbReference>
<dbReference type="GO" id="GO:0030288">
    <property type="term" value="C:outer membrane-bounded periplasmic space"/>
    <property type="evidence" value="ECO:0007669"/>
    <property type="project" value="TreeGrafter"/>
</dbReference>
<dbReference type="Pfam" id="PF17820">
    <property type="entry name" value="PDZ_6"/>
    <property type="match status" value="1"/>
</dbReference>
<dbReference type="OrthoDB" id="9812068at2"/>
<dbReference type="SUPFAM" id="SSF50156">
    <property type="entry name" value="PDZ domain-like"/>
    <property type="match status" value="1"/>
</dbReference>
<evidence type="ECO:0000256" key="2">
    <source>
        <dbReference type="ARBA" id="ARBA00022670"/>
    </source>
</evidence>
<dbReference type="Gene3D" id="3.90.226.10">
    <property type="entry name" value="2-enoyl-CoA Hydratase, Chain A, domain 1"/>
    <property type="match status" value="1"/>
</dbReference>
<dbReference type="SMART" id="SM00245">
    <property type="entry name" value="TSPc"/>
    <property type="match status" value="1"/>
</dbReference>
<evidence type="ECO:0000313" key="8">
    <source>
        <dbReference type="Proteomes" id="UP000293583"/>
    </source>
</evidence>
<dbReference type="Gene3D" id="3.30.750.44">
    <property type="match status" value="1"/>
</dbReference>
<dbReference type="InterPro" id="IPR036034">
    <property type="entry name" value="PDZ_sf"/>
</dbReference>
<dbReference type="InterPro" id="IPR029045">
    <property type="entry name" value="ClpP/crotonase-like_dom_sf"/>
</dbReference>
<dbReference type="Proteomes" id="UP000293583">
    <property type="component" value="Unassembled WGS sequence"/>
</dbReference>
<comment type="similarity">
    <text evidence="1 5">Belongs to the peptidase S41A family.</text>
</comment>
<evidence type="ECO:0000256" key="3">
    <source>
        <dbReference type="ARBA" id="ARBA00022801"/>
    </source>
</evidence>
<dbReference type="GO" id="GO:0008236">
    <property type="term" value="F:serine-type peptidase activity"/>
    <property type="evidence" value="ECO:0007669"/>
    <property type="project" value="UniProtKB-KW"/>
</dbReference>
<dbReference type="PANTHER" id="PTHR32060:SF30">
    <property type="entry name" value="CARBOXY-TERMINAL PROCESSING PROTEASE CTPA"/>
    <property type="match status" value="1"/>
</dbReference>
<keyword evidence="3 5" id="KW-0378">Hydrolase</keyword>
<keyword evidence="4 5" id="KW-0720">Serine protease</keyword>
<sequence length="525" mass="59082">MKQLVKISLFVFLGMGLWAFSRADQLFDLAKNLDIYASVIKELNQFYVDPIDPNKVVQNSIDGMLGELDPYTVYYPEEDLDEFTTLTTGKYEGIGIRASWVNKGYYITYVDEASPALQAGLQIGDQLLSINGNQITEESDPGLLIKGPKDSKLVAEIKRGDAQLKLTINRSTVQIKNVGYAGIIRPGIGYIELEEFNQSATKEMKAALFQLKKEGMKKLILDLRNNPGGLLTQAVDICNLFIDKETPIVSTKGKLQEWNATYKALNPSWDTSMPVVVLINQNSASAAEIVAGVLQDYDRATIVGQRSFGKGLVQVTRELPYRAKIKITTAKYYIPSGRCIQAIDYSEKKDTTKREFKTRNGRKVNAGGGIEPDVLVGRPQANSITQQLLKEKIFFQYARLYRLKHASIAAAANFHLTEAEFEEFVQWVKASQFKYESPLEKQMRDVLKETQKDPLYANLTATLEKIKPEWDSSIAKELQANKKVISALLEQEIVHHYYLKKGINEWSFEHDPSLLKGVELISALK</sequence>
<accession>A0A4Q9BGX0</accession>
<dbReference type="InterPro" id="IPR004447">
    <property type="entry name" value="Peptidase_S41A"/>
</dbReference>
<dbReference type="Gene3D" id="2.30.42.10">
    <property type="match status" value="1"/>
</dbReference>
<gene>
    <name evidence="7" type="ORF">EWU20_02915</name>
</gene>
<evidence type="ECO:0000256" key="5">
    <source>
        <dbReference type="RuleBase" id="RU004404"/>
    </source>
</evidence>
<protein>
    <submittedName>
        <fullName evidence="7">S41 family peptidase</fullName>
    </submittedName>
</protein>
<dbReference type="PROSITE" id="PS50106">
    <property type="entry name" value="PDZ"/>
    <property type="match status" value="1"/>
</dbReference>
<keyword evidence="8" id="KW-1185">Reference proteome</keyword>
<evidence type="ECO:0000256" key="4">
    <source>
        <dbReference type="ARBA" id="ARBA00022825"/>
    </source>
</evidence>
<dbReference type="InterPro" id="IPR005151">
    <property type="entry name" value="Tail-specific_protease"/>
</dbReference>
<dbReference type="SUPFAM" id="SSF52096">
    <property type="entry name" value="ClpP/crotonase"/>
    <property type="match status" value="1"/>
</dbReference>
<evidence type="ECO:0000313" key="7">
    <source>
        <dbReference type="EMBL" id="TBH75552.1"/>
    </source>
</evidence>
<dbReference type="AlphaFoldDB" id="A0A4Q9BGX0"/>
<dbReference type="InterPro" id="IPR041489">
    <property type="entry name" value="PDZ_6"/>
</dbReference>
<evidence type="ECO:0000256" key="1">
    <source>
        <dbReference type="ARBA" id="ARBA00009179"/>
    </source>
</evidence>
<evidence type="ECO:0000259" key="6">
    <source>
        <dbReference type="PROSITE" id="PS50106"/>
    </source>
</evidence>